<dbReference type="Pfam" id="PF00106">
    <property type="entry name" value="adh_short"/>
    <property type="match status" value="1"/>
</dbReference>
<dbReference type="OMA" id="WITAQWI"/>
<gene>
    <name evidence="8" type="ORF">RMCT_4637</name>
</gene>
<keyword evidence="4" id="KW-0560">Oxidoreductase</keyword>
<comment type="caution">
    <text evidence="8">The sequence shown here is derived from an EMBL/GenBank/DDBJ whole genome shotgun (WGS) entry which is preliminary data.</text>
</comment>
<evidence type="ECO:0000313" key="9">
    <source>
        <dbReference type="Proteomes" id="UP000069654"/>
    </source>
</evidence>
<evidence type="ECO:0000256" key="6">
    <source>
        <dbReference type="ARBA" id="ARBA00047400"/>
    </source>
</evidence>
<dbReference type="FunFam" id="3.40.50.720:FF:000084">
    <property type="entry name" value="Short-chain dehydrogenase reductase"/>
    <property type="match status" value="1"/>
</dbReference>
<reference evidence="9" key="2">
    <citation type="submission" date="2016-02" db="EMBL/GenBank/DDBJ databases">
        <title>Draft genome sequence of five rapidly growing Mycobacterium species.</title>
        <authorList>
            <person name="Katahira K."/>
            <person name="Gotou Y."/>
            <person name="Iida K."/>
            <person name="Ogura Y."/>
            <person name="Hayashi T."/>
        </authorList>
    </citation>
    <scope>NUCLEOTIDE SEQUENCE [LARGE SCALE GENOMIC DNA]</scope>
    <source>
        <strain evidence="9">JCM6362</strain>
    </source>
</reference>
<dbReference type="AlphaFoldDB" id="A0A100XJS1"/>
<dbReference type="InterPro" id="IPR036291">
    <property type="entry name" value="NAD(P)-bd_dom_sf"/>
</dbReference>
<dbReference type="PRINTS" id="PR00081">
    <property type="entry name" value="GDHRDH"/>
</dbReference>
<protein>
    <recommendedName>
        <fullName evidence="5">3-oxoacyl-[acyl-carrier-protein] reductase MabA</fullName>
    </recommendedName>
</protein>
<dbReference type="GO" id="GO:0004316">
    <property type="term" value="F:3-oxoacyl-[acyl-carrier-protein] reductase (NADPH) activity"/>
    <property type="evidence" value="ECO:0007669"/>
    <property type="project" value="UniProtKB-EC"/>
</dbReference>
<dbReference type="OrthoDB" id="9793325at2"/>
<evidence type="ECO:0000313" key="8">
    <source>
        <dbReference type="EMBL" id="GAT17668.1"/>
    </source>
</evidence>
<keyword evidence="3" id="KW-0134">Cell wall</keyword>
<name>A0A100XJS1_MYCTH</name>
<dbReference type="PANTHER" id="PTHR42879">
    <property type="entry name" value="3-OXOACYL-(ACYL-CARRIER-PROTEIN) REDUCTASE"/>
    <property type="match status" value="1"/>
</dbReference>
<evidence type="ECO:0000256" key="1">
    <source>
        <dbReference type="ARBA" id="ARBA00004191"/>
    </source>
</evidence>
<dbReference type="RefSeq" id="WP_003886637.1">
    <property type="nucleotide sequence ID" value="NZ_BCTB01000063.1"/>
</dbReference>
<comment type="catalytic activity">
    <reaction evidence="6">
        <text>a (3R)-hydroxyacyl-[ACP] + NADP(+) = a 3-oxoacyl-[ACP] + NADPH + H(+)</text>
        <dbReference type="Rhea" id="RHEA:17397"/>
        <dbReference type="Rhea" id="RHEA-COMP:9916"/>
        <dbReference type="Rhea" id="RHEA-COMP:9945"/>
        <dbReference type="ChEBI" id="CHEBI:15378"/>
        <dbReference type="ChEBI" id="CHEBI:57783"/>
        <dbReference type="ChEBI" id="CHEBI:58349"/>
        <dbReference type="ChEBI" id="CHEBI:78776"/>
        <dbReference type="ChEBI" id="CHEBI:78827"/>
        <dbReference type="EC" id="1.1.1.100"/>
    </reaction>
    <physiologicalReaction direction="right-to-left" evidence="6">
        <dbReference type="Rhea" id="RHEA:17399"/>
    </physiologicalReaction>
</comment>
<evidence type="ECO:0000256" key="5">
    <source>
        <dbReference type="ARBA" id="ARBA00040781"/>
    </source>
</evidence>
<dbReference type="SUPFAM" id="SSF51735">
    <property type="entry name" value="NAD(P)-binding Rossmann-fold domains"/>
    <property type="match status" value="1"/>
</dbReference>
<reference evidence="8 9" key="1">
    <citation type="journal article" date="2016" name="Genome Announc.">
        <title>Draft Genome Sequences of Five Rapidly Growing Mycobacterium Species, M. thermoresistibile, M. fortuitum subsp. acetamidolyticum, M. canariasense, M. brisbanense, and M. novocastrense.</title>
        <authorList>
            <person name="Katahira K."/>
            <person name="Ogura Y."/>
            <person name="Gotoh Y."/>
            <person name="Hayashi T."/>
        </authorList>
    </citation>
    <scope>NUCLEOTIDE SEQUENCE [LARGE SCALE GENOMIC DNA]</scope>
    <source>
        <strain evidence="8 9">JCM6362</strain>
    </source>
</reference>
<dbReference type="PRINTS" id="PR00080">
    <property type="entry name" value="SDRFAMILY"/>
</dbReference>
<comment type="similarity">
    <text evidence="2 7">Belongs to the short-chain dehydrogenases/reductases (SDR) family.</text>
</comment>
<comment type="subcellular location">
    <subcellularLocation>
        <location evidence="1">Secreted</location>
        <location evidence="1">Cell wall</location>
    </subcellularLocation>
</comment>
<accession>A0A100XJS1</accession>
<dbReference type="InterPro" id="IPR050259">
    <property type="entry name" value="SDR"/>
</dbReference>
<dbReference type="Proteomes" id="UP000069654">
    <property type="component" value="Unassembled WGS sequence"/>
</dbReference>
<organism evidence="8 9">
    <name type="scientific">Mycolicibacterium thermoresistibile</name>
    <name type="common">Mycobacterium thermoresistibile</name>
    <dbReference type="NCBI Taxonomy" id="1797"/>
    <lineage>
        <taxon>Bacteria</taxon>
        <taxon>Bacillati</taxon>
        <taxon>Actinomycetota</taxon>
        <taxon>Actinomycetes</taxon>
        <taxon>Mycobacteriales</taxon>
        <taxon>Mycobacteriaceae</taxon>
        <taxon>Mycolicibacterium</taxon>
    </lineage>
</organism>
<dbReference type="InterPro" id="IPR002347">
    <property type="entry name" value="SDR_fam"/>
</dbReference>
<evidence type="ECO:0000256" key="7">
    <source>
        <dbReference type="RuleBase" id="RU000363"/>
    </source>
</evidence>
<evidence type="ECO:0000256" key="2">
    <source>
        <dbReference type="ARBA" id="ARBA00006484"/>
    </source>
</evidence>
<evidence type="ECO:0000256" key="4">
    <source>
        <dbReference type="ARBA" id="ARBA00023002"/>
    </source>
</evidence>
<sequence length="269" mass="27701">MDFDLNGKRALVTGSSSGIGAGIVETLAAEGVSVVVHGRNAERAEAVADRIRADGGTAATAVGDLATEDGAAQVADTAAAAFSGIDILVNNAGGSSETGIQSWFALPVSEWGVTYQRNVMSAGYLIHALVPAMKESGWGRIIQIASAAGIIPTSGQPDYGPSKAAMINMSMGLSKALAGTGITVNTVMPGMIMTEGLRDFLRTFADHRGWGDDLDKAADYILKGTGQTVHRIGQVSDVAYAVAFLASPRADFLNGINLHLDGGATQSIY</sequence>
<proteinExistence type="inferred from homology"/>
<dbReference type="EMBL" id="BCTB01000063">
    <property type="protein sequence ID" value="GAT17668.1"/>
    <property type="molecule type" value="Genomic_DNA"/>
</dbReference>
<dbReference type="Gene3D" id="3.40.50.720">
    <property type="entry name" value="NAD(P)-binding Rossmann-like Domain"/>
    <property type="match status" value="1"/>
</dbReference>
<evidence type="ECO:0000256" key="3">
    <source>
        <dbReference type="ARBA" id="ARBA00022512"/>
    </source>
</evidence>
<dbReference type="STRING" id="1797.RMCT_4637"/>
<keyword evidence="3" id="KW-0964">Secreted</keyword>